<organism evidence="5 6">
    <name type="scientific">Acidovorax soli</name>
    <dbReference type="NCBI Taxonomy" id="592050"/>
    <lineage>
        <taxon>Bacteria</taxon>
        <taxon>Pseudomonadati</taxon>
        <taxon>Pseudomonadota</taxon>
        <taxon>Betaproteobacteria</taxon>
        <taxon>Burkholderiales</taxon>
        <taxon>Comamonadaceae</taxon>
        <taxon>Acidovorax</taxon>
    </lineage>
</organism>
<dbReference type="GO" id="GO:0005737">
    <property type="term" value="C:cytoplasm"/>
    <property type="evidence" value="ECO:0007669"/>
    <property type="project" value="UniProtKB-SubCell"/>
</dbReference>
<dbReference type="NCBIfam" id="TIGR00667">
    <property type="entry name" value="aat"/>
    <property type="match status" value="1"/>
</dbReference>
<comment type="catalytic activity">
    <reaction evidence="4">
        <text>N-terminal L-arginyl-[protein] + L-leucyl-tRNA(Leu) = N-terminal L-leucyl-L-arginyl-[protein] + tRNA(Leu) + H(+)</text>
        <dbReference type="Rhea" id="RHEA:50416"/>
        <dbReference type="Rhea" id="RHEA-COMP:9613"/>
        <dbReference type="Rhea" id="RHEA-COMP:9622"/>
        <dbReference type="Rhea" id="RHEA-COMP:12672"/>
        <dbReference type="Rhea" id="RHEA-COMP:12673"/>
        <dbReference type="ChEBI" id="CHEBI:15378"/>
        <dbReference type="ChEBI" id="CHEBI:64719"/>
        <dbReference type="ChEBI" id="CHEBI:78442"/>
        <dbReference type="ChEBI" id="CHEBI:78494"/>
        <dbReference type="ChEBI" id="CHEBI:133044"/>
        <dbReference type="EC" id="2.3.2.6"/>
    </reaction>
</comment>
<dbReference type="GeneID" id="34234646"/>
<dbReference type="PANTHER" id="PTHR30098">
    <property type="entry name" value="LEUCYL/PHENYLALANYL-TRNA--PROTEIN TRANSFERASE"/>
    <property type="match status" value="1"/>
</dbReference>
<comment type="catalytic activity">
    <reaction evidence="4">
        <text>L-phenylalanyl-tRNA(Phe) + an N-terminal L-alpha-aminoacyl-[protein] = an N-terminal L-phenylalanyl-L-alpha-aminoacyl-[protein] + tRNA(Phe)</text>
        <dbReference type="Rhea" id="RHEA:43632"/>
        <dbReference type="Rhea" id="RHEA-COMP:9668"/>
        <dbReference type="Rhea" id="RHEA-COMP:9699"/>
        <dbReference type="Rhea" id="RHEA-COMP:10636"/>
        <dbReference type="Rhea" id="RHEA-COMP:10637"/>
        <dbReference type="ChEBI" id="CHEBI:78442"/>
        <dbReference type="ChEBI" id="CHEBI:78531"/>
        <dbReference type="ChEBI" id="CHEBI:78597"/>
        <dbReference type="ChEBI" id="CHEBI:83561"/>
        <dbReference type="EC" id="2.3.2.6"/>
    </reaction>
</comment>
<evidence type="ECO:0000313" key="6">
    <source>
        <dbReference type="Proteomes" id="UP000199002"/>
    </source>
</evidence>
<dbReference type="HAMAP" id="MF_00688">
    <property type="entry name" value="Leu_Phe_trans"/>
    <property type="match status" value="1"/>
</dbReference>
<evidence type="ECO:0000256" key="4">
    <source>
        <dbReference type="HAMAP-Rule" id="MF_00688"/>
    </source>
</evidence>
<dbReference type="InterPro" id="IPR042203">
    <property type="entry name" value="Leu/Phe-tRNA_Trfase_C"/>
</dbReference>
<keyword evidence="1 4" id="KW-0963">Cytoplasm</keyword>
<dbReference type="AlphaFoldDB" id="A0A1H3VHJ4"/>
<dbReference type="Gene3D" id="3.40.630.70">
    <property type="entry name" value="Leucyl/phenylalanyl-tRNA-protein transferase, C-terminal domain"/>
    <property type="match status" value="1"/>
</dbReference>
<dbReference type="RefSeq" id="WP_092696726.1">
    <property type="nucleotide sequence ID" value="NZ_CAXIQL010000026.1"/>
</dbReference>
<dbReference type="EC" id="2.3.2.6" evidence="4"/>
<comment type="catalytic activity">
    <reaction evidence="4">
        <text>N-terminal L-lysyl-[protein] + L-leucyl-tRNA(Leu) = N-terminal L-leucyl-L-lysyl-[protein] + tRNA(Leu) + H(+)</text>
        <dbReference type="Rhea" id="RHEA:12340"/>
        <dbReference type="Rhea" id="RHEA-COMP:9613"/>
        <dbReference type="Rhea" id="RHEA-COMP:9622"/>
        <dbReference type="Rhea" id="RHEA-COMP:12670"/>
        <dbReference type="Rhea" id="RHEA-COMP:12671"/>
        <dbReference type="ChEBI" id="CHEBI:15378"/>
        <dbReference type="ChEBI" id="CHEBI:65249"/>
        <dbReference type="ChEBI" id="CHEBI:78442"/>
        <dbReference type="ChEBI" id="CHEBI:78494"/>
        <dbReference type="ChEBI" id="CHEBI:133043"/>
        <dbReference type="EC" id="2.3.2.6"/>
    </reaction>
</comment>
<dbReference type="GO" id="GO:0030163">
    <property type="term" value="P:protein catabolic process"/>
    <property type="evidence" value="ECO:0007669"/>
    <property type="project" value="UniProtKB-UniRule"/>
</dbReference>
<accession>A0A1H3VHJ4</accession>
<protein>
    <recommendedName>
        <fullName evidence="4">Leucyl/phenylalanyl-tRNA--protein transferase</fullName>
        <ecNumber evidence="4">2.3.2.6</ecNumber>
    </recommendedName>
    <alternativeName>
        <fullName evidence="4">L/F-transferase</fullName>
    </alternativeName>
    <alternativeName>
        <fullName evidence="4">Leucyltransferase</fullName>
    </alternativeName>
    <alternativeName>
        <fullName evidence="4">Phenyalanyltransferase</fullName>
    </alternativeName>
</protein>
<proteinExistence type="inferred from homology"/>
<dbReference type="Proteomes" id="UP000199002">
    <property type="component" value="Unassembled WGS sequence"/>
</dbReference>
<dbReference type="SUPFAM" id="SSF55729">
    <property type="entry name" value="Acyl-CoA N-acyltransferases (Nat)"/>
    <property type="match status" value="1"/>
</dbReference>
<dbReference type="InterPro" id="IPR004616">
    <property type="entry name" value="Leu/Phe-tRNA_Trfase"/>
</dbReference>
<keyword evidence="6" id="KW-1185">Reference proteome</keyword>
<dbReference type="InterPro" id="IPR042221">
    <property type="entry name" value="Leu/Phe-tRNA_Trfase_N"/>
</dbReference>
<dbReference type="InterPro" id="IPR016181">
    <property type="entry name" value="Acyl_CoA_acyltransferase"/>
</dbReference>
<reference evidence="6" key="1">
    <citation type="submission" date="2016-10" db="EMBL/GenBank/DDBJ databases">
        <authorList>
            <person name="Varghese N."/>
            <person name="Submissions S."/>
        </authorList>
    </citation>
    <scope>NUCLEOTIDE SEQUENCE [LARGE SCALE GENOMIC DNA]</scope>
    <source>
        <strain evidence="6">DSM 25157</strain>
    </source>
</reference>
<dbReference type="Pfam" id="PF03588">
    <property type="entry name" value="Leu_Phe_trans"/>
    <property type="match status" value="1"/>
</dbReference>
<dbReference type="PANTHER" id="PTHR30098:SF2">
    <property type="entry name" value="LEUCYL_PHENYLALANYL-TRNA--PROTEIN TRANSFERASE"/>
    <property type="match status" value="1"/>
</dbReference>
<gene>
    <name evidence="4" type="primary">aat</name>
    <name evidence="5" type="ORF">SAMN05421875_101108</name>
</gene>
<comment type="similarity">
    <text evidence="4">Belongs to the L/F-transferase family.</text>
</comment>
<comment type="function">
    <text evidence="4">Functions in the N-end rule pathway of protein degradation where it conjugates Leu, Phe and, less efficiently, Met from aminoacyl-tRNAs to the N-termini of proteins containing an N-terminal arginine or lysine.</text>
</comment>
<sequence>MPPQLPWLEPEDLLPDPSTAWGKTSPAPGLLAAGGALDVAHLHAAYAQGTFPWFGIGQPILWWAPDPRMVLKVADFRLHRSLRKTLQRFRASAACEIRIDSAFGQVIRACSSTPRDGQNGTWIVPEMVVAYEALHAHGTAHSVETWVDGKLAGGLYCVAIGGAIFGESMFSHATDASKIALAALVCMCLRNGIELIDCQQNTAHLASLGAREMPRAEFMQHVQKQTTQPPMAWHFEPVYWNALL</sequence>
<dbReference type="EMBL" id="FNQJ01000001">
    <property type="protein sequence ID" value="SDZ73602.1"/>
    <property type="molecule type" value="Genomic_DNA"/>
</dbReference>
<name>A0A1H3VHJ4_9BURK</name>
<dbReference type="STRING" id="592050.SAMN05421875_101108"/>
<keyword evidence="2 4" id="KW-0808">Transferase</keyword>
<evidence type="ECO:0000256" key="3">
    <source>
        <dbReference type="ARBA" id="ARBA00023315"/>
    </source>
</evidence>
<evidence type="ECO:0000256" key="1">
    <source>
        <dbReference type="ARBA" id="ARBA00022490"/>
    </source>
</evidence>
<dbReference type="GO" id="GO:0008914">
    <property type="term" value="F:leucyl-tRNA--protein transferase activity"/>
    <property type="evidence" value="ECO:0007669"/>
    <property type="project" value="UniProtKB-UniRule"/>
</dbReference>
<comment type="subcellular location">
    <subcellularLocation>
        <location evidence="4">Cytoplasm</location>
    </subcellularLocation>
</comment>
<dbReference type="Gene3D" id="3.30.70.3550">
    <property type="entry name" value="Leucyl/phenylalanyl-tRNA-protein transferase, N-terminal domain"/>
    <property type="match status" value="1"/>
</dbReference>
<keyword evidence="3 4" id="KW-0012">Acyltransferase</keyword>
<evidence type="ECO:0000256" key="2">
    <source>
        <dbReference type="ARBA" id="ARBA00022679"/>
    </source>
</evidence>
<evidence type="ECO:0000313" key="5">
    <source>
        <dbReference type="EMBL" id="SDZ73602.1"/>
    </source>
</evidence>